<gene>
    <name evidence="1" type="ORF">DI487_14615</name>
</gene>
<keyword evidence="2" id="KW-1185">Reference proteome</keyword>
<dbReference type="RefSeq" id="WP_109570299.1">
    <property type="nucleotide sequence ID" value="NZ_CP029463.1"/>
</dbReference>
<protein>
    <submittedName>
        <fullName evidence="1">Uncharacterized protein</fullName>
    </submittedName>
</protein>
<name>A0A2U8QY21_9FLAO</name>
<reference evidence="1 2" key="1">
    <citation type="submission" date="2018-05" db="EMBL/GenBank/DDBJ databases">
        <title>Flavobacterium sp. MEBiC07310.</title>
        <authorList>
            <person name="Baek K."/>
        </authorList>
    </citation>
    <scope>NUCLEOTIDE SEQUENCE [LARGE SCALE GENOMIC DNA]</scope>
    <source>
        <strain evidence="1 2">MEBiC07310</strain>
    </source>
</reference>
<evidence type="ECO:0000313" key="1">
    <source>
        <dbReference type="EMBL" id="AWM14961.1"/>
    </source>
</evidence>
<proteinExistence type="predicted"/>
<dbReference type="OrthoDB" id="597815at2"/>
<dbReference type="AlphaFoldDB" id="A0A2U8QY21"/>
<sequence>MANFKEVSLGFSEFVSQLIQETFDAILSSQNYQLEKYAALESKLNLPNNAFIKNFISNDEIEAKKYEYFGFKIEKQMVVNENLINFLTETFESNQNLVFNKKLTNAGYDAITEYVSDILVEERKAILKTLINKSNTSNIVVDSGEITAKLELTNLFKQDTGDKSAKSAKLLKSNITLINESKEAIKQISLPTFQKKVDVIDFKDEKSGKTTILIDRKSIENINDSNFQIPNVRLSVQPTKLTETSNLYSEIKITFKTV</sequence>
<organism evidence="1 2">
    <name type="scientific">Flavobacterium sediminis</name>
    <dbReference type="NCBI Taxonomy" id="2201181"/>
    <lineage>
        <taxon>Bacteria</taxon>
        <taxon>Pseudomonadati</taxon>
        <taxon>Bacteroidota</taxon>
        <taxon>Flavobacteriia</taxon>
        <taxon>Flavobacteriales</taxon>
        <taxon>Flavobacteriaceae</taxon>
        <taxon>Flavobacterium</taxon>
    </lineage>
</organism>
<evidence type="ECO:0000313" key="2">
    <source>
        <dbReference type="Proteomes" id="UP000245429"/>
    </source>
</evidence>
<dbReference type="KEGG" id="fse:DI487_14615"/>
<dbReference type="EMBL" id="CP029463">
    <property type="protein sequence ID" value="AWM14961.1"/>
    <property type="molecule type" value="Genomic_DNA"/>
</dbReference>
<accession>A0A2U8QY21</accession>
<dbReference type="Proteomes" id="UP000245429">
    <property type="component" value="Chromosome"/>
</dbReference>